<gene>
    <name evidence="2" type="ORF">DVH24_010279</name>
</gene>
<evidence type="ECO:0000256" key="1">
    <source>
        <dbReference type="SAM" id="MobiDB-lite"/>
    </source>
</evidence>
<dbReference type="Proteomes" id="UP000290289">
    <property type="component" value="Chromosome 5"/>
</dbReference>
<dbReference type="AlphaFoldDB" id="A0A498JW08"/>
<sequence length="121" mass="13484">MTLHLAGINFETGHIPTSRLDTQLDYGHTWHPDSYETQKIGVAQKGFPSGLLKMMMECYRLQNWGGPGPQNSLDGLFPLREQASNRGVQSNVDSRDEVTANEETNQGPMDRVNAQLRGDPN</sequence>
<name>A0A498JW08_MALDO</name>
<comment type="caution">
    <text evidence="2">The sequence shown here is derived from an EMBL/GenBank/DDBJ whole genome shotgun (WGS) entry which is preliminary data.</text>
</comment>
<reference evidence="2 3" key="1">
    <citation type="submission" date="2018-10" db="EMBL/GenBank/DDBJ databases">
        <title>A high-quality apple genome assembly.</title>
        <authorList>
            <person name="Hu J."/>
        </authorList>
    </citation>
    <scope>NUCLEOTIDE SEQUENCE [LARGE SCALE GENOMIC DNA]</scope>
    <source>
        <strain evidence="3">cv. HFTH1</strain>
        <tissue evidence="2">Young leaf</tissue>
    </source>
</reference>
<organism evidence="2 3">
    <name type="scientific">Malus domestica</name>
    <name type="common">Apple</name>
    <name type="synonym">Pyrus malus</name>
    <dbReference type="NCBI Taxonomy" id="3750"/>
    <lineage>
        <taxon>Eukaryota</taxon>
        <taxon>Viridiplantae</taxon>
        <taxon>Streptophyta</taxon>
        <taxon>Embryophyta</taxon>
        <taxon>Tracheophyta</taxon>
        <taxon>Spermatophyta</taxon>
        <taxon>Magnoliopsida</taxon>
        <taxon>eudicotyledons</taxon>
        <taxon>Gunneridae</taxon>
        <taxon>Pentapetalae</taxon>
        <taxon>rosids</taxon>
        <taxon>fabids</taxon>
        <taxon>Rosales</taxon>
        <taxon>Rosaceae</taxon>
        <taxon>Amygdaloideae</taxon>
        <taxon>Maleae</taxon>
        <taxon>Malus</taxon>
    </lineage>
</organism>
<protein>
    <submittedName>
        <fullName evidence="2">Uncharacterized protein</fullName>
    </submittedName>
</protein>
<evidence type="ECO:0000313" key="2">
    <source>
        <dbReference type="EMBL" id="RXH97954.1"/>
    </source>
</evidence>
<feature type="region of interest" description="Disordered" evidence="1">
    <location>
        <begin position="84"/>
        <end position="121"/>
    </location>
</feature>
<dbReference type="EMBL" id="RDQH01000331">
    <property type="protein sequence ID" value="RXH97954.1"/>
    <property type="molecule type" value="Genomic_DNA"/>
</dbReference>
<evidence type="ECO:0000313" key="3">
    <source>
        <dbReference type="Proteomes" id="UP000290289"/>
    </source>
</evidence>
<accession>A0A498JW08</accession>
<keyword evidence="3" id="KW-1185">Reference proteome</keyword>
<proteinExistence type="predicted"/>